<sequence length="92" mass="10418">MRAEQLKFVPPVPRTLKALGDVLKEYLPVTEYYRGCARGTVGLIGLVFIHENKTKETSLRTGVYSTFSKDEYRGVGANMVNYEHDWSRGSDC</sequence>
<evidence type="ECO:0000313" key="1">
    <source>
        <dbReference type="EMBL" id="OXU18902.1"/>
    </source>
</evidence>
<protein>
    <submittedName>
        <fullName evidence="1">Uncharacterized protein</fullName>
    </submittedName>
</protein>
<name>A0A232EKQ7_9HYME</name>
<gene>
    <name evidence="1" type="ORF">TSAR_009122</name>
</gene>
<keyword evidence="2" id="KW-1185">Reference proteome</keyword>
<dbReference type="Proteomes" id="UP000215335">
    <property type="component" value="Unassembled WGS sequence"/>
</dbReference>
<evidence type="ECO:0000313" key="2">
    <source>
        <dbReference type="Proteomes" id="UP000215335"/>
    </source>
</evidence>
<proteinExistence type="predicted"/>
<dbReference type="AlphaFoldDB" id="A0A232EKQ7"/>
<organism evidence="1 2">
    <name type="scientific">Trichomalopsis sarcophagae</name>
    <dbReference type="NCBI Taxonomy" id="543379"/>
    <lineage>
        <taxon>Eukaryota</taxon>
        <taxon>Metazoa</taxon>
        <taxon>Ecdysozoa</taxon>
        <taxon>Arthropoda</taxon>
        <taxon>Hexapoda</taxon>
        <taxon>Insecta</taxon>
        <taxon>Pterygota</taxon>
        <taxon>Neoptera</taxon>
        <taxon>Endopterygota</taxon>
        <taxon>Hymenoptera</taxon>
        <taxon>Apocrita</taxon>
        <taxon>Proctotrupomorpha</taxon>
        <taxon>Chalcidoidea</taxon>
        <taxon>Pteromalidae</taxon>
        <taxon>Pteromalinae</taxon>
        <taxon>Trichomalopsis</taxon>
    </lineage>
</organism>
<comment type="caution">
    <text evidence="1">The sequence shown here is derived from an EMBL/GenBank/DDBJ whole genome shotgun (WGS) entry which is preliminary data.</text>
</comment>
<accession>A0A232EKQ7</accession>
<dbReference type="EMBL" id="NNAY01003753">
    <property type="protein sequence ID" value="OXU18902.1"/>
    <property type="molecule type" value="Genomic_DNA"/>
</dbReference>
<reference evidence="1 2" key="1">
    <citation type="journal article" date="2017" name="Curr. Biol.">
        <title>The Evolution of Venom by Co-option of Single-Copy Genes.</title>
        <authorList>
            <person name="Martinson E.O."/>
            <person name="Mrinalini"/>
            <person name="Kelkar Y.D."/>
            <person name="Chang C.H."/>
            <person name="Werren J.H."/>
        </authorList>
    </citation>
    <scope>NUCLEOTIDE SEQUENCE [LARGE SCALE GENOMIC DNA]</scope>
    <source>
        <strain evidence="1 2">Alberta</strain>
        <tissue evidence="1">Whole body</tissue>
    </source>
</reference>